<organism evidence="8 9">
    <name type="scientific">Sphingomonas sediminicola</name>
    <dbReference type="NCBI Taxonomy" id="386874"/>
    <lineage>
        <taxon>Bacteria</taxon>
        <taxon>Pseudomonadati</taxon>
        <taxon>Pseudomonadota</taxon>
        <taxon>Alphaproteobacteria</taxon>
        <taxon>Sphingomonadales</taxon>
        <taxon>Sphingomonadaceae</taxon>
        <taxon>Sphingomonas</taxon>
    </lineage>
</organism>
<reference evidence="8 9" key="1">
    <citation type="submission" date="2020-08" db="EMBL/GenBank/DDBJ databases">
        <title>Genome sequence of Sphingomonas sediminicola KACC 15039T.</title>
        <authorList>
            <person name="Hyun D.-W."/>
            <person name="Bae J.-W."/>
        </authorList>
    </citation>
    <scope>NUCLEOTIDE SEQUENCE [LARGE SCALE GENOMIC DNA]</scope>
    <source>
        <strain evidence="8 9">KACC 15039</strain>
    </source>
</reference>
<feature type="signal peptide" evidence="6">
    <location>
        <begin position="1"/>
        <end position="23"/>
    </location>
</feature>
<keyword evidence="9" id="KW-1185">Reference proteome</keyword>
<evidence type="ECO:0000256" key="3">
    <source>
        <dbReference type="ARBA" id="ARBA00023004"/>
    </source>
</evidence>
<protein>
    <submittedName>
        <fullName evidence="8">TonB-dependent receptor plug domain-containing protein</fullName>
    </submittedName>
</protein>
<feature type="chain" id="PRO_5046247873" evidence="6">
    <location>
        <begin position="24"/>
        <end position="232"/>
    </location>
</feature>
<evidence type="ECO:0000313" key="8">
    <source>
        <dbReference type="EMBL" id="QNP45188.1"/>
    </source>
</evidence>
<dbReference type="InterPro" id="IPR037066">
    <property type="entry name" value="Plug_dom_sf"/>
</dbReference>
<evidence type="ECO:0000259" key="7">
    <source>
        <dbReference type="Pfam" id="PF07715"/>
    </source>
</evidence>
<evidence type="ECO:0000256" key="4">
    <source>
        <dbReference type="ARBA" id="ARBA00023065"/>
    </source>
</evidence>
<gene>
    <name evidence="8" type="ORF">H9L14_11075</name>
</gene>
<dbReference type="InterPro" id="IPR012910">
    <property type="entry name" value="Plug_dom"/>
</dbReference>
<keyword evidence="3" id="KW-0408">Iron</keyword>
<evidence type="ECO:0000313" key="9">
    <source>
        <dbReference type="Proteomes" id="UP000516105"/>
    </source>
</evidence>
<dbReference type="Gene3D" id="2.170.130.10">
    <property type="entry name" value="TonB-dependent receptor, plug domain"/>
    <property type="match status" value="1"/>
</dbReference>
<dbReference type="EMBL" id="CP060782">
    <property type="protein sequence ID" value="QNP45188.1"/>
    <property type="molecule type" value="Genomic_DNA"/>
</dbReference>
<keyword evidence="5" id="KW-0472">Membrane</keyword>
<evidence type="ECO:0000256" key="5">
    <source>
        <dbReference type="PROSITE-ProRule" id="PRU01360"/>
    </source>
</evidence>
<name>A0ABX6T8Z5_9SPHN</name>
<keyword evidence="4" id="KW-0406">Ion transport</keyword>
<evidence type="ECO:0000256" key="1">
    <source>
        <dbReference type="ARBA" id="ARBA00022496"/>
    </source>
</evidence>
<feature type="domain" description="TonB-dependent receptor plug" evidence="7">
    <location>
        <begin position="72"/>
        <end position="168"/>
    </location>
</feature>
<keyword evidence="5" id="KW-0998">Cell outer membrane</keyword>
<dbReference type="PANTHER" id="PTHR32552">
    <property type="entry name" value="FERRICHROME IRON RECEPTOR-RELATED"/>
    <property type="match status" value="1"/>
</dbReference>
<evidence type="ECO:0000256" key="2">
    <source>
        <dbReference type="ARBA" id="ARBA00022729"/>
    </source>
</evidence>
<dbReference type="Pfam" id="PF07715">
    <property type="entry name" value="Plug"/>
    <property type="match status" value="1"/>
</dbReference>
<dbReference type="SUPFAM" id="SSF56935">
    <property type="entry name" value="Porins"/>
    <property type="match status" value="1"/>
</dbReference>
<sequence length="232" mass="23949">MKGLTTVSFAAALLAGMSSPAFAAADLSEGAGSEATSAAAAEAADQAIIVTGQRSEYGARDTSTATKTNTNIRNIPQALTVISEKQIEDQSIRSVAELLTFVPGATPGTGESNRDQFTLRGNNSTADFFIDGVRDDAQYFRDFYNVDRVEVLKGPNAMIFGRGGGGGVVNRVLKRATFGDYREALTSTDSFGGFVSPATSIRGSPPVSGSGSTAFTRMATASAGTSTSNAMA</sequence>
<keyword evidence="5" id="KW-1134">Transmembrane beta strand</keyword>
<keyword evidence="5" id="KW-0812">Transmembrane</keyword>
<keyword evidence="2 6" id="KW-0732">Signal</keyword>
<dbReference type="RefSeq" id="WP_187708144.1">
    <property type="nucleotide sequence ID" value="NZ_CP060782.1"/>
</dbReference>
<dbReference type="InterPro" id="IPR039426">
    <property type="entry name" value="TonB-dep_rcpt-like"/>
</dbReference>
<dbReference type="PROSITE" id="PS52016">
    <property type="entry name" value="TONB_DEPENDENT_REC_3"/>
    <property type="match status" value="1"/>
</dbReference>
<comment type="similarity">
    <text evidence="5">Belongs to the TonB-dependent receptor family.</text>
</comment>
<keyword evidence="1" id="KW-0410">Iron transport</keyword>
<accession>A0ABX6T8Z5</accession>
<dbReference type="PANTHER" id="PTHR32552:SF68">
    <property type="entry name" value="FERRICHROME OUTER MEMBRANE TRANSPORTER_PHAGE RECEPTOR"/>
    <property type="match status" value="1"/>
</dbReference>
<keyword evidence="8" id="KW-0675">Receptor</keyword>
<proteinExistence type="inferred from homology"/>
<comment type="subcellular location">
    <subcellularLocation>
        <location evidence="5">Cell outer membrane</location>
        <topology evidence="5">Multi-pass membrane protein</topology>
    </subcellularLocation>
</comment>
<keyword evidence="5" id="KW-0813">Transport</keyword>
<evidence type="ECO:0000256" key="6">
    <source>
        <dbReference type="SAM" id="SignalP"/>
    </source>
</evidence>
<dbReference type="Proteomes" id="UP000516105">
    <property type="component" value="Chromosome"/>
</dbReference>